<name>A0A563EEI5_9PSEU</name>
<evidence type="ECO:0000313" key="1">
    <source>
        <dbReference type="EMBL" id="TWP43501.1"/>
    </source>
</evidence>
<dbReference type="Proteomes" id="UP000316639">
    <property type="component" value="Unassembled WGS sequence"/>
</dbReference>
<dbReference type="EMBL" id="VOBR01000064">
    <property type="protein sequence ID" value="TWP43501.1"/>
    <property type="molecule type" value="Genomic_DNA"/>
</dbReference>
<proteinExistence type="predicted"/>
<evidence type="ECO:0000313" key="2">
    <source>
        <dbReference type="Proteomes" id="UP000316639"/>
    </source>
</evidence>
<dbReference type="RefSeq" id="WP_146361188.1">
    <property type="nucleotide sequence ID" value="NZ_VOBR01000064.1"/>
</dbReference>
<accession>A0A563EEI5</accession>
<reference evidence="1 2" key="1">
    <citation type="submission" date="2019-07" db="EMBL/GenBank/DDBJ databases">
        <title>Lentzea xizangensis sp. nov., isolated from Qinghai-Tibetan Plateau Soils.</title>
        <authorList>
            <person name="Huang J."/>
        </authorList>
    </citation>
    <scope>NUCLEOTIDE SEQUENCE [LARGE SCALE GENOMIC DNA]</scope>
    <source>
        <strain evidence="1 2">FXJ1.1311</strain>
    </source>
</reference>
<keyword evidence="2" id="KW-1185">Reference proteome</keyword>
<gene>
    <name evidence="1" type="ORF">FKR81_42480</name>
</gene>
<dbReference type="OrthoDB" id="5511088at2"/>
<dbReference type="AlphaFoldDB" id="A0A563EEI5"/>
<protein>
    <submittedName>
        <fullName evidence="1">Signal protein</fullName>
    </submittedName>
</protein>
<comment type="caution">
    <text evidence="1">The sequence shown here is derived from an EMBL/GenBank/DDBJ whole genome shotgun (WGS) entry which is preliminary data.</text>
</comment>
<sequence>MSASELQSVWWTWVASQPRDSSPISDTSGRFCMRDQPKDVWLLAGSDGVRLDRQCRIPADKPVLVPAVNSLECDNFMATARGEVLLDDVAQELIRIESAPFTFDGVAGNAVNGTAGRSTAAGCGLWAWIAPPSAGEHTLVVRGSAGSLATDVTYRLIVGADLQ</sequence>
<organism evidence="1 2">
    <name type="scientific">Lentzea tibetensis</name>
    <dbReference type="NCBI Taxonomy" id="2591470"/>
    <lineage>
        <taxon>Bacteria</taxon>
        <taxon>Bacillati</taxon>
        <taxon>Actinomycetota</taxon>
        <taxon>Actinomycetes</taxon>
        <taxon>Pseudonocardiales</taxon>
        <taxon>Pseudonocardiaceae</taxon>
        <taxon>Lentzea</taxon>
    </lineage>
</organism>